<dbReference type="InterPro" id="IPR041006">
    <property type="entry name" value="Morc_S5"/>
</dbReference>
<dbReference type="Gene3D" id="3.30.40.100">
    <property type="match status" value="1"/>
</dbReference>
<evidence type="ECO:0000256" key="6">
    <source>
        <dbReference type="ARBA" id="ARBA00023242"/>
    </source>
</evidence>
<keyword evidence="4" id="KW-0862">Zinc</keyword>
<protein>
    <submittedName>
        <fullName evidence="10">MORC family CW-type zinc finger 1</fullName>
    </submittedName>
</protein>
<evidence type="ECO:0000256" key="2">
    <source>
        <dbReference type="ARBA" id="ARBA00022723"/>
    </source>
</evidence>
<dbReference type="OMA" id="EQCEETA"/>
<dbReference type="GO" id="GO:2000143">
    <property type="term" value="P:negative regulation of DNA-templated transcription initiation"/>
    <property type="evidence" value="ECO:0007669"/>
    <property type="project" value="Ensembl"/>
</dbReference>
<accession>A0A7M4ET57</accession>
<keyword evidence="5 7" id="KW-0175">Coiled coil</keyword>
<dbReference type="GO" id="GO:0001673">
    <property type="term" value="C:male germ cell nucleus"/>
    <property type="evidence" value="ECO:0007669"/>
    <property type="project" value="Ensembl"/>
</dbReference>
<dbReference type="Proteomes" id="UP000594220">
    <property type="component" value="Unplaced"/>
</dbReference>
<feature type="compositionally biased region" description="Basic and acidic residues" evidence="8">
    <location>
        <begin position="546"/>
        <end position="558"/>
    </location>
</feature>
<dbReference type="AlphaFoldDB" id="A0A7M4ET57"/>
<proteinExistence type="predicted"/>
<keyword evidence="6" id="KW-0539">Nucleus</keyword>
<dbReference type="Ensembl" id="ENSCPRT00005016651.1">
    <property type="protein sequence ID" value="ENSCPRP00005014177.1"/>
    <property type="gene ID" value="ENSCPRG00005009981.1"/>
</dbReference>
<dbReference type="Pfam" id="PF17942">
    <property type="entry name" value="Morc6_S5"/>
    <property type="match status" value="1"/>
</dbReference>
<dbReference type="GO" id="GO:0007283">
    <property type="term" value="P:spermatogenesis"/>
    <property type="evidence" value="ECO:0007669"/>
    <property type="project" value="Ensembl"/>
</dbReference>
<dbReference type="GO" id="GO:0001662">
    <property type="term" value="P:behavioral fear response"/>
    <property type="evidence" value="ECO:0007669"/>
    <property type="project" value="Ensembl"/>
</dbReference>
<gene>
    <name evidence="10" type="primary">MORC1</name>
</gene>
<evidence type="ECO:0000256" key="1">
    <source>
        <dbReference type="ARBA" id="ARBA00004123"/>
    </source>
</evidence>
<dbReference type="GO" id="GO:0044727">
    <property type="term" value="P:epigenetic programing of male pronucleus"/>
    <property type="evidence" value="ECO:0007669"/>
    <property type="project" value="Ensembl"/>
</dbReference>
<feature type="coiled-coil region" evidence="7">
    <location>
        <begin position="868"/>
        <end position="895"/>
    </location>
</feature>
<dbReference type="Pfam" id="PF07496">
    <property type="entry name" value="zf-CW"/>
    <property type="match status" value="1"/>
</dbReference>
<feature type="region of interest" description="Disordered" evidence="8">
    <location>
        <begin position="538"/>
        <end position="578"/>
    </location>
</feature>
<dbReference type="PROSITE" id="PS51050">
    <property type="entry name" value="ZF_CW"/>
    <property type="match status" value="1"/>
</dbReference>
<evidence type="ECO:0000256" key="5">
    <source>
        <dbReference type="ARBA" id="ARBA00023054"/>
    </source>
</evidence>
<evidence type="ECO:0000256" key="3">
    <source>
        <dbReference type="ARBA" id="ARBA00022771"/>
    </source>
</evidence>
<dbReference type="InterPro" id="IPR011124">
    <property type="entry name" value="Znf_CW"/>
</dbReference>
<dbReference type="InterPro" id="IPR036890">
    <property type="entry name" value="HATPase_C_sf"/>
</dbReference>
<dbReference type="PANTHER" id="PTHR23337">
    <property type="entry name" value="ZINC FINGER CW-TYPE COILED-COIL DOMAIN PROTEIN 1"/>
    <property type="match status" value="1"/>
</dbReference>
<evidence type="ECO:0000313" key="11">
    <source>
        <dbReference type="Proteomes" id="UP000594220"/>
    </source>
</evidence>
<keyword evidence="2" id="KW-0479">Metal-binding</keyword>
<feature type="coiled-coil region" evidence="7">
    <location>
        <begin position="296"/>
        <end position="363"/>
    </location>
</feature>
<evidence type="ECO:0000259" key="9">
    <source>
        <dbReference type="PROSITE" id="PS51050"/>
    </source>
</evidence>
<keyword evidence="3" id="KW-0863">Zinc-finger</keyword>
<evidence type="ECO:0000256" key="4">
    <source>
        <dbReference type="ARBA" id="ARBA00022833"/>
    </source>
</evidence>
<dbReference type="Pfam" id="PF13589">
    <property type="entry name" value="HATPase_c_3"/>
    <property type="match status" value="1"/>
</dbReference>
<dbReference type="PANTHER" id="PTHR23337:SF7">
    <property type="entry name" value="ATPASE MORC2"/>
    <property type="match status" value="1"/>
</dbReference>
<reference evidence="10" key="2">
    <citation type="submission" date="2025-09" db="UniProtKB">
        <authorList>
            <consortium name="Ensembl"/>
        </authorList>
    </citation>
    <scope>IDENTIFICATION</scope>
</reference>
<evidence type="ECO:0000256" key="7">
    <source>
        <dbReference type="SAM" id="Coils"/>
    </source>
</evidence>
<comment type="subcellular location">
    <subcellularLocation>
        <location evidence="1">Nucleus</location>
    </subcellularLocation>
</comment>
<evidence type="ECO:0000256" key="8">
    <source>
        <dbReference type="SAM" id="MobiDB-lite"/>
    </source>
</evidence>
<keyword evidence="11" id="KW-1185">Reference proteome</keyword>
<reference evidence="10" key="1">
    <citation type="submission" date="2025-08" db="UniProtKB">
        <authorList>
            <consortium name="Ensembl"/>
        </authorList>
    </citation>
    <scope>IDENTIFICATION</scope>
</reference>
<evidence type="ECO:0000313" key="10">
    <source>
        <dbReference type="Ensembl" id="ENSCPRP00005014177.1"/>
    </source>
</evidence>
<organism evidence="10 11">
    <name type="scientific">Crocodylus porosus</name>
    <name type="common">Saltwater crocodile</name>
    <name type="synonym">Estuarine crocodile</name>
    <dbReference type="NCBI Taxonomy" id="8502"/>
    <lineage>
        <taxon>Eukaryota</taxon>
        <taxon>Metazoa</taxon>
        <taxon>Chordata</taxon>
        <taxon>Craniata</taxon>
        <taxon>Vertebrata</taxon>
        <taxon>Euteleostomi</taxon>
        <taxon>Archelosauria</taxon>
        <taxon>Archosauria</taxon>
        <taxon>Crocodylia</taxon>
        <taxon>Longirostres</taxon>
        <taxon>Crocodylidae</taxon>
        <taxon>Crocodylus</taxon>
    </lineage>
</organism>
<name>A0A7M4ET57_CROPO</name>
<dbReference type="GO" id="GO:0008270">
    <property type="term" value="F:zinc ion binding"/>
    <property type="evidence" value="ECO:0007669"/>
    <property type="project" value="UniProtKB-KW"/>
</dbReference>
<feature type="domain" description="CW-type" evidence="9">
    <location>
        <begin position="442"/>
        <end position="506"/>
    </location>
</feature>
<dbReference type="GeneTree" id="ENSGT00940000153998"/>
<dbReference type="SUPFAM" id="SSF55874">
    <property type="entry name" value="ATPase domain of HSP90 chaperone/DNA topoisomerase II/histidine kinase"/>
    <property type="match status" value="1"/>
</dbReference>
<dbReference type="GO" id="GO:0141005">
    <property type="term" value="P:transposable element silencing by heterochromatin formation"/>
    <property type="evidence" value="ECO:0007669"/>
    <property type="project" value="Ensembl"/>
</dbReference>
<sequence length="973" mass="111048">MYKMAVIQSPFWQSRLSIPALSFSLDCLGETPSVWLQTAEQNALFSFSLSAYRRDAGATRLDIFTVDNDQLQGGFMLCFLDDGCGMNPREATHLIYFGKSSKRQSASKMIGCYGNGLKSGSMRLGQDFILFTKQEDTMTCVLFSQTFCEREGLDEVIVPIPSWSVSTRKPVLHDAATFAVQMSIIFKYSPFTSEDELMQQFDAIYGKSGTLIIIYNLKLMLNGEPELDIKTHSADMLIAGLPDNLPEKWSLRAYTAVLYFDPRMKIFIQAKKVETRYLPYCFYRPRMYPYLTSSFKAIAQNEIEKAKKDLKIAEQAVKEAKCQLKHLEESFLLEDNEPAHLALQDALENAERMHEKLEVKQRELRKPKKLCLIFGINIRNRSQDGMLIYSNSRLIKMYEKLGPQLKPDSCFGAGAVGMVNVPLEAMEPTHNKQAFVNTKEYNRLLRAMRHCLLQYWKDTGINICLKWRILSSSTDAENGDCSGIWICTYNPNPLENKCNRPEHLPSIPLGTLNKPAQLPNDKEKLLVESIQRHQKKLENLQSQKPHLIEPHTSVHSEESTGGAKKTQKQRAQTTVQQRHVFHRESSVLSVCRRKKYEQKAEKMRLRRWKIAEHRLPSQKTDRPHQQQKHVISLLEKVEDHKVSLICPPEVKNKQTSQEQSEVVEIVAEDNDPDIIYVIDSECETEDLPNYGESNERLWLNKDLFGGKCKWPDIQTRICLDQMDPAKIKGSNVPPSKVESSLAEDLKEHAERKVQVIMQSAATAKLTESPQSLSGKKTIAILTSHLREVLLYFLPDSKLSQEQISGMSTEELISLFKPECLSELLKKPALRSSQVIKDYFTEYERQLLGKIQSITSHSCEVAKVWELQQRGCELEMKATKEKLKNLREKMAELLQRLLPGSVTEFQKYCRSVNEKKNLSAEGVETDDLEQLDGYLEELLKQDVCFSGMLSLPSISTNPVEKESLPSVSPEGSSW</sequence>
<dbReference type="GO" id="GO:0032197">
    <property type="term" value="P:retrotransposition"/>
    <property type="evidence" value="ECO:0007669"/>
    <property type="project" value="Ensembl"/>
</dbReference>